<comment type="catalytic activity">
    <reaction evidence="7">
        <text>ATP + H2O = ADP + phosphate + H(+)</text>
        <dbReference type="Rhea" id="RHEA:13065"/>
        <dbReference type="ChEBI" id="CHEBI:15377"/>
        <dbReference type="ChEBI" id="CHEBI:15378"/>
        <dbReference type="ChEBI" id="CHEBI:30616"/>
        <dbReference type="ChEBI" id="CHEBI:43474"/>
        <dbReference type="ChEBI" id="CHEBI:456216"/>
    </reaction>
</comment>
<feature type="binding site" evidence="7">
    <location>
        <position position="155"/>
    </location>
    <ligand>
        <name>ATP</name>
        <dbReference type="ChEBI" id="CHEBI:30616"/>
    </ligand>
</feature>
<keyword evidence="6 7" id="KW-0067">ATP-binding</keyword>
<dbReference type="InterPro" id="IPR020618">
    <property type="entry name" value="Adenyl_kinase_AK6"/>
</dbReference>
<gene>
    <name evidence="9" type="ORF">RHO25_011275</name>
</gene>
<keyword evidence="10" id="KW-1185">Reference proteome</keyword>
<evidence type="ECO:0000256" key="7">
    <source>
        <dbReference type="HAMAP-Rule" id="MF_03173"/>
    </source>
</evidence>
<protein>
    <recommendedName>
        <fullName evidence="7">Adenylate kinase isoenzyme 6 homolog</fullName>
        <shortName evidence="7">AK6</shortName>
        <ecNumber evidence="7">2.7.4.3</ecNumber>
    </recommendedName>
    <alternativeName>
        <fullName evidence="7">Dual activity adenylate kinase/ATPase</fullName>
        <shortName evidence="7">AK/ATPase</shortName>
    </alternativeName>
</protein>
<comment type="subunit">
    <text evidence="7">Interacts with small ribosomal subunit protein uS11. Not a structural component of 43S pre-ribosomes, but transiently interacts with them by binding to uS11.</text>
</comment>
<keyword evidence="2 7" id="KW-0698">rRNA processing</keyword>
<organism evidence="9 10">
    <name type="scientific">Cercospora beticola</name>
    <name type="common">Sugarbeet leaf spot fungus</name>
    <dbReference type="NCBI Taxonomy" id="122368"/>
    <lineage>
        <taxon>Eukaryota</taxon>
        <taxon>Fungi</taxon>
        <taxon>Dikarya</taxon>
        <taxon>Ascomycota</taxon>
        <taxon>Pezizomycotina</taxon>
        <taxon>Dothideomycetes</taxon>
        <taxon>Dothideomycetidae</taxon>
        <taxon>Mycosphaerellales</taxon>
        <taxon>Mycosphaerellaceae</taxon>
        <taxon>Cercospora</taxon>
    </lineage>
</organism>
<feature type="binding site" evidence="7">
    <location>
        <position position="21"/>
    </location>
    <ligand>
        <name>ATP</name>
        <dbReference type="ChEBI" id="CHEBI:30616"/>
    </ligand>
</feature>
<feature type="binding site" evidence="7">
    <location>
        <position position="20"/>
    </location>
    <ligand>
        <name>ATP</name>
        <dbReference type="ChEBI" id="CHEBI:30616"/>
    </ligand>
</feature>
<comment type="caution">
    <text evidence="7">Lacks conserved residue(s) required for the propagation of feature annotation.</text>
</comment>
<evidence type="ECO:0000256" key="8">
    <source>
        <dbReference type="SAM" id="MobiDB-lite"/>
    </source>
</evidence>
<comment type="similarity">
    <text evidence="7">Belongs to the adenylate kinase family. AK6 subfamily.</text>
</comment>
<feature type="region of interest" description="LID" evidence="7">
    <location>
        <begin position="115"/>
        <end position="125"/>
    </location>
</feature>
<evidence type="ECO:0000313" key="9">
    <source>
        <dbReference type="EMBL" id="WPB06618.1"/>
    </source>
</evidence>
<feature type="region of interest" description="Disordered" evidence="8">
    <location>
        <begin position="174"/>
        <end position="202"/>
    </location>
</feature>
<dbReference type="SUPFAM" id="SSF52540">
    <property type="entry name" value="P-loop containing nucleoside triphosphate hydrolases"/>
    <property type="match status" value="1"/>
</dbReference>
<proteinExistence type="inferred from homology"/>
<dbReference type="PANTHER" id="PTHR12595">
    <property type="entry name" value="POS9-ACTIVATING FACTOR FAP7-RELATED"/>
    <property type="match status" value="1"/>
</dbReference>
<reference evidence="9 10" key="1">
    <citation type="submission" date="2023-09" db="EMBL/GenBank/DDBJ databases">
        <title>Complete-Gapless Cercospora beticola genome.</title>
        <authorList>
            <person name="Wyatt N.A."/>
            <person name="Spanner R.E."/>
            <person name="Bolton M.D."/>
        </authorList>
    </citation>
    <scope>NUCLEOTIDE SEQUENCE [LARGE SCALE GENOMIC DNA]</scope>
    <source>
        <strain evidence="9">Cb09-40</strain>
    </source>
</reference>
<dbReference type="Pfam" id="PF13238">
    <property type="entry name" value="AAA_18"/>
    <property type="match status" value="1"/>
</dbReference>
<keyword evidence="1 7" id="KW-0690">Ribosome biogenesis</keyword>
<feature type="binding site" evidence="7">
    <location>
        <position position="116"/>
    </location>
    <ligand>
        <name>ATP</name>
        <dbReference type="ChEBI" id="CHEBI:30616"/>
    </ligand>
</feature>
<keyword evidence="5 7" id="KW-0418">Kinase</keyword>
<sequence>MTMLRTDPNIIITGTPGVGKTSHAEELARRIPTLHHLSVNDVVKKHNIGEKSDDPSDPNLQIVDEDRLLDVIENDLEEGGQIIDWHACDLFPPSFIDLVVVVRCDNGTLYDRLKARGYEEKKLQENLDCEIMEVLLQEARDAYDGEIVVELKSEKAEDIDGNVDRIESWVKQWKKDHGKEGGEVEAQASGKKDEDDPMFLHG</sequence>
<name>A0ABZ0P446_CERBT</name>
<dbReference type="GeneID" id="35432905"/>
<feature type="binding site" evidence="7">
    <location>
        <position position="22"/>
    </location>
    <ligand>
        <name>ATP</name>
        <dbReference type="ChEBI" id="CHEBI:30616"/>
    </ligand>
</feature>
<comment type="function">
    <text evidence="7">Broad-specificity nucleoside monophosphate (NMP) kinase that catalyzes the reversible transfer of the terminal phosphate group between nucleoside triphosphates and monophosphates. Has also ATPase activity. Involved in the late cytoplasmic maturation steps of the 40S ribosomal particles, specifically 18S rRNA maturation. While NMP activity is not required for ribosome maturation, ATPase activity is. Associates transiently with small ribosomal subunit protein uS11. ATP hydrolysis breaks the interaction with uS11. May temporarily remove uS11 from the ribosome to enable a conformational change of the ribosomal RNA that is needed for the final maturation step of the small ribosomal subunit. Its NMP activity may have a role in nuclear energy homeostasis.</text>
</comment>
<keyword evidence="7" id="KW-0539">Nucleus</keyword>
<evidence type="ECO:0000256" key="3">
    <source>
        <dbReference type="ARBA" id="ARBA00022679"/>
    </source>
</evidence>
<evidence type="ECO:0000256" key="2">
    <source>
        <dbReference type="ARBA" id="ARBA00022552"/>
    </source>
</evidence>
<dbReference type="RefSeq" id="XP_023450986.2">
    <property type="nucleotide sequence ID" value="XM_023601872.2"/>
</dbReference>
<comment type="catalytic activity">
    <reaction evidence="7">
        <text>AMP + ATP = 2 ADP</text>
        <dbReference type="Rhea" id="RHEA:12973"/>
        <dbReference type="ChEBI" id="CHEBI:30616"/>
        <dbReference type="ChEBI" id="CHEBI:456215"/>
        <dbReference type="ChEBI" id="CHEBI:456216"/>
        <dbReference type="EC" id="2.7.4.3"/>
    </reaction>
</comment>
<dbReference type="PANTHER" id="PTHR12595:SF0">
    <property type="entry name" value="ADENYLATE KINASE ISOENZYME 6"/>
    <property type="match status" value="1"/>
</dbReference>
<evidence type="ECO:0000313" key="10">
    <source>
        <dbReference type="Proteomes" id="UP001302367"/>
    </source>
</evidence>
<keyword evidence="7" id="KW-0963">Cytoplasm</keyword>
<dbReference type="EC" id="2.7.4.3" evidence="7"/>
<evidence type="ECO:0000256" key="4">
    <source>
        <dbReference type="ARBA" id="ARBA00022741"/>
    </source>
</evidence>
<keyword evidence="3 7" id="KW-0808">Transferase</keyword>
<evidence type="ECO:0000256" key="5">
    <source>
        <dbReference type="ARBA" id="ARBA00022777"/>
    </source>
</evidence>
<keyword evidence="4 7" id="KW-0547">Nucleotide-binding</keyword>
<feature type="binding site" evidence="7">
    <location>
        <position position="19"/>
    </location>
    <ligand>
        <name>ATP</name>
        <dbReference type="ChEBI" id="CHEBI:30616"/>
    </ligand>
</feature>
<dbReference type="Gene3D" id="3.40.50.300">
    <property type="entry name" value="P-loop containing nucleotide triphosphate hydrolases"/>
    <property type="match status" value="1"/>
</dbReference>
<evidence type="ECO:0000256" key="6">
    <source>
        <dbReference type="ARBA" id="ARBA00022840"/>
    </source>
</evidence>
<dbReference type="Proteomes" id="UP001302367">
    <property type="component" value="Chromosome 7"/>
</dbReference>
<evidence type="ECO:0000256" key="1">
    <source>
        <dbReference type="ARBA" id="ARBA00022517"/>
    </source>
</evidence>
<comment type="subcellular location">
    <subcellularLocation>
        <location evidence="7">Cytoplasm</location>
    </subcellularLocation>
    <subcellularLocation>
        <location evidence="7">Nucleus</location>
    </subcellularLocation>
</comment>
<dbReference type="InterPro" id="IPR027417">
    <property type="entry name" value="P-loop_NTPase"/>
</dbReference>
<dbReference type="EMBL" id="CP134190">
    <property type="protein sequence ID" value="WPB06618.1"/>
    <property type="molecule type" value="Genomic_DNA"/>
</dbReference>
<feature type="binding site" evidence="7">
    <location>
        <position position="17"/>
    </location>
    <ligand>
        <name>ATP</name>
        <dbReference type="ChEBI" id="CHEBI:30616"/>
    </ligand>
</feature>
<dbReference type="HAMAP" id="MF_00039">
    <property type="entry name" value="Adenylate_kinase_AK6"/>
    <property type="match status" value="1"/>
</dbReference>
<accession>A0ABZ0P446</accession>